<dbReference type="InterPro" id="IPR042099">
    <property type="entry name" value="ANL_N_sf"/>
</dbReference>
<dbReference type="Pfam" id="PF00501">
    <property type="entry name" value="AMP-binding"/>
    <property type="match status" value="1"/>
</dbReference>
<organism evidence="3 4">
    <name type="scientific">Micromonospora haikouensis</name>
    <dbReference type="NCBI Taxonomy" id="686309"/>
    <lineage>
        <taxon>Bacteria</taxon>
        <taxon>Bacillati</taxon>
        <taxon>Actinomycetota</taxon>
        <taxon>Actinomycetes</taxon>
        <taxon>Micromonosporales</taxon>
        <taxon>Micromonosporaceae</taxon>
        <taxon>Micromonospora</taxon>
    </lineage>
</organism>
<sequence length="540" mass="57270">MTALPVRDLVPAPLRDWWARTGHYPGRTLYDLFSEHAAAHPDRVAVVDDDGETTYAQLQAATLRLAGALQRDGVEPGEVVAVQLPNGWRPVAVDLAAAAIGAVVLPYPVGRGRRDTLTLLRRSRAAVAVVAHKVGEHHYADALATLRPELPDLRTVLVSGLDGSASLEGWLADGPPLAAPVGTASSAPARILVSSGSEAAPKMIVYSHDALAGGRGAFIAALHHGDEPMRNLFLVPLASSFGSSGSAVTIARHGGTLLVQSRFDAGRALDLIDTYQPSLVFGVPTMFAMMLDHPRLATTSTSSLQAVVAGGSRVDPATVQACRERFDAAFVNCYGSADGVNCTTDPLDPPTAVHDAVGRPNPAVAAVRIVGDDDSDVPTGEVGEIWGLGPMSPLCYVDPEFDDRYRVEGGWVRTGDLGRVDADGFLHVVGRRNEIIIRGGRNLSPVEVELLIAQHPDVRQVACVGVADRLMGERMAACVAVREGAAAPTLTELADYLTDVHGLEHAKLPERLVVLDTLPLSAAGKVDKRWLRERLTGRNE</sequence>
<dbReference type="Pfam" id="PF13193">
    <property type="entry name" value="AMP-binding_C"/>
    <property type="match status" value="1"/>
</dbReference>
<dbReference type="Proteomes" id="UP000199375">
    <property type="component" value="Unassembled WGS sequence"/>
</dbReference>
<dbReference type="PANTHER" id="PTHR43767:SF1">
    <property type="entry name" value="NONRIBOSOMAL PEPTIDE SYNTHASE PES1 (EUROFUNG)-RELATED"/>
    <property type="match status" value="1"/>
</dbReference>
<feature type="domain" description="AMP-binding enzyme C-terminal" evidence="2">
    <location>
        <begin position="447"/>
        <end position="525"/>
    </location>
</feature>
<keyword evidence="3" id="KW-0436">Ligase</keyword>
<evidence type="ECO:0000313" key="3">
    <source>
        <dbReference type="EMBL" id="SCF18895.1"/>
    </source>
</evidence>
<name>A0A1C4YDU1_9ACTN</name>
<reference evidence="3 4" key="1">
    <citation type="submission" date="2016-06" db="EMBL/GenBank/DDBJ databases">
        <authorList>
            <person name="Kjaerup R.B."/>
            <person name="Dalgaard T.S."/>
            <person name="Juul-Madsen H.R."/>
        </authorList>
    </citation>
    <scope>NUCLEOTIDE SEQUENCE [LARGE SCALE GENOMIC DNA]</scope>
    <source>
        <strain evidence="3 4">DSM 45626</strain>
    </source>
</reference>
<dbReference type="PANTHER" id="PTHR43767">
    <property type="entry name" value="LONG-CHAIN-FATTY-ACID--COA LIGASE"/>
    <property type="match status" value="1"/>
</dbReference>
<dbReference type="RefSeq" id="WP_091285942.1">
    <property type="nucleotide sequence ID" value="NZ_FMCW01000042.1"/>
</dbReference>
<dbReference type="EMBL" id="FMCW01000042">
    <property type="protein sequence ID" value="SCF18895.1"/>
    <property type="molecule type" value="Genomic_DNA"/>
</dbReference>
<dbReference type="InterPro" id="IPR025110">
    <property type="entry name" value="AMP-bd_C"/>
</dbReference>
<dbReference type="SUPFAM" id="SSF56801">
    <property type="entry name" value="Acetyl-CoA synthetase-like"/>
    <property type="match status" value="1"/>
</dbReference>
<accession>A0A1C4YDU1</accession>
<proteinExistence type="predicted"/>
<dbReference type="InterPro" id="IPR050237">
    <property type="entry name" value="ATP-dep_AMP-bd_enzyme"/>
</dbReference>
<evidence type="ECO:0000259" key="1">
    <source>
        <dbReference type="Pfam" id="PF00501"/>
    </source>
</evidence>
<dbReference type="InterPro" id="IPR045851">
    <property type="entry name" value="AMP-bd_C_sf"/>
</dbReference>
<protein>
    <submittedName>
        <fullName evidence="3">Acyl-CoA synthetase (AMP-forming)/AMP-acid ligase II</fullName>
    </submittedName>
</protein>
<dbReference type="Gene3D" id="3.30.300.30">
    <property type="match status" value="1"/>
</dbReference>
<dbReference type="InterPro" id="IPR000873">
    <property type="entry name" value="AMP-dep_synth/lig_dom"/>
</dbReference>
<evidence type="ECO:0000313" key="4">
    <source>
        <dbReference type="Proteomes" id="UP000199375"/>
    </source>
</evidence>
<dbReference type="AlphaFoldDB" id="A0A1C4YDU1"/>
<dbReference type="GO" id="GO:0016878">
    <property type="term" value="F:acid-thiol ligase activity"/>
    <property type="evidence" value="ECO:0007669"/>
    <property type="project" value="UniProtKB-ARBA"/>
</dbReference>
<gene>
    <name evidence="3" type="ORF">GA0070558_14217</name>
</gene>
<feature type="domain" description="AMP-dependent synthetase/ligase" evidence="1">
    <location>
        <begin position="33"/>
        <end position="391"/>
    </location>
</feature>
<evidence type="ECO:0000259" key="2">
    <source>
        <dbReference type="Pfam" id="PF13193"/>
    </source>
</evidence>
<dbReference type="Gene3D" id="3.40.50.12780">
    <property type="entry name" value="N-terminal domain of ligase-like"/>
    <property type="match status" value="1"/>
</dbReference>